<dbReference type="Gene3D" id="3.40.1190.20">
    <property type="match status" value="1"/>
</dbReference>
<geneLocation type="plasmid" evidence="2 3">
    <name>pB</name>
</geneLocation>
<protein>
    <submittedName>
        <fullName evidence="2">Putative nucleoside 2-deoxyribosyltransferase protein</fullName>
    </submittedName>
</protein>
<evidence type="ECO:0000313" key="3">
    <source>
        <dbReference type="Proteomes" id="UP000008817"/>
    </source>
</evidence>
<dbReference type="EMBL" id="CP001076">
    <property type="protein sequence ID" value="ACE93738.1"/>
    <property type="molecule type" value="Genomic_DNA"/>
</dbReference>
<organism evidence="2 3">
    <name type="scientific">Rhizobium etli (strain CIAT 652)</name>
    <dbReference type="NCBI Taxonomy" id="491916"/>
    <lineage>
        <taxon>Bacteria</taxon>
        <taxon>Pseudomonadati</taxon>
        <taxon>Pseudomonadota</taxon>
        <taxon>Alphaproteobacteria</taxon>
        <taxon>Hyphomicrobiales</taxon>
        <taxon>Rhizobiaceae</taxon>
        <taxon>Rhizobium/Agrobacterium group</taxon>
        <taxon>Rhizobium</taxon>
    </lineage>
</organism>
<proteinExistence type="predicted"/>
<dbReference type="HOGENOM" id="CLU_057110_0_0_5"/>
<gene>
    <name evidence="2" type="ordered locus">RHECIAT_PB0000012</name>
</gene>
<feature type="domain" description="Carbohydrate kinase PfkB" evidence="1">
    <location>
        <begin position="144"/>
        <end position="240"/>
    </location>
</feature>
<dbReference type="SUPFAM" id="SSF53613">
    <property type="entry name" value="Ribokinase-like"/>
    <property type="match status" value="1"/>
</dbReference>
<reference evidence="2 3" key="1">
    <citation type="submission" date="2008-04" db="EMBL/GenBank/DDBJ databases">
        <title>Genome diversity and DNA divergence of Rhizobium etli.</title>
        <authorList>
            <person name="Gonzalez V."/>
            <person name="Acosta J.L."/>
            <person name="Santamaria R.I."/>
            <person name="Bustos P."/>
            <person name="Hernandez-Gonzalez I.L."/>
            <person name="Fernandez J.L."/>
            <person name="Diaz R."/>
            <person name="Flores M."/>
            <person name="Mora J."/>
            <person name="Palacios R."/>
            <person name="Davila G."/>
        </authorList>
    </citation>
    <scope>NUCLEOTIDE SEQUENCE [LARGE SCALE GENOMIC DNA]</scope>
    <source>
        <strain evidence="3">CIAT 652</strain>
        <plasmid evidence="3">Plasmid pB</plasmid>
    </source>
</reference>
<evidence type="ECO:0000259" key="1">
    <source>
        <dbReference type="Pfam" id="PF00294"/>
    </source>
</evidence>
<dbReference type="AlphaFoldDB" id="B3Q232"/>
<evidence type="ECO:0000313" key="2">
    <source>
        <dbReference type="EMBL" id="ACE93738.1"/>
    </source>
</evidence>
<dbReference type="Proteomes" id="UP000008817">
    <property type="component" value="Plasmid pB"/>
</dbReference>
<dbReference type="InterPro" id="IPR029056">
    <property type="entry name" value="Ribokinase-like"/>
</dbReference>
<dbReference type="GO" id="GO:0016740">
    <property type="term" value="F:transferase activity"/>
    <property type="evidence" value="ECO:0007669"/>
    <property type="project" value="UniProtKB-KW"/>
</dbReference>
<dbReference type="InterPro" id="IPR011611">
    <property type="entry name" value="PfkB_dom"/>
</dbReference>
<accession>B3Q232</accession>
<sequence length="377" mass="40844">MFVAGGLYREVCETPSWNREFGSGVRAAAAISKLSPGTKFHTYRSCPGGEAMGYLKGLGVDVVCEQRPTDIVFAYFHPLSNPLIRPAVDHASTPLAVTGDCVLRFGFLEGSAIVNAERAVYDPQGSGTVEPFEANGSKAGELAIVLNEEELLRYSGSSDMKAACDTLLNQRRAGVIVVKCGVRGALVVERERTSNIPPYHSERVFKIGTGDVFSAVFAHTWAEQHMPAVKSAEIASKAVSFYCDADEVPLPPLTTISRFPLTGTSPACVALRGSVETLGRRYSLEEARYCLQSLGMAVEAVDLGDMPIARHDGPRTLLILADGLNPQAVQEMISTPPRAHRIVVLDEEKRLTPWEGIVFKDDFITALYVAAWPVEAQ</sequence>
<name>B3Q232_RHIE6</name>
<keyword evidence="2" id="KW-0614">Plasmid</keyword>
<dbReference type="KEGG" id="rec:RHECIAT_PB0000012"/>
<dbReference type="Pfam" id="PF00294">
    <property type="entry name" value="PfkB"/>
    <property type="match status" value="1"/>
</dbReference>
<keyword evidence="2" id="KW-0808">Transferase</keyword>